<evidence type="ECO:0000313" key="3">
    <source>
        <dbReference type="WBParaSite" id="GPUH_0001215601-mRNA-1"/>
    </source>
</evidence>
<reference evidence="3" key="1">
    <citation type="submission" date="2016-06" db="UniProtKB">
        <authorList>
            <consortium name="WormBaseParasite"/>
        </authorList>
    </citation>
    <scope>IDENTIFICATION</scope>
</reference>
<keyword evidence="2" id="KW-1185">Reference proteome</keyword>
<reference evidence="1 2" key="2">
    <citation type="submission" date="2018-11" db="EMBL/GenBank/DDBJ databases">
        <authorList>
            <consortium name="Pathogen Informatics"/>
        </authorList>
    </citation>
    <scope>NUCLEOTIDE SEQUENCE [LARGE SCALE GENOMIC DNA]</scope>
</reference>
<dbReference type="Proteomes" id="UP000271098">
    <property type="component" value="Unassembled WGS sequence"/>
</dbReference>
<proteinExistence type="predicted"/>
<evidence type="ECO:0000313" key="2">
    <source>
        <dbReference type="Proteomes" id="UP000271098"/>
    </source>
</evidence>
<gene>
    <name evidence="1" type="ORF">GPUH_LOCUS12142</name>
</gene>
<sequence>MVTTFYGDKLRFTGKDRAGIVVGASSGVHQSRTASLLCGFGLAAGLQTVPPAFRWHVHLRFICILLSL</sequence>
<dbReference type="EMBL" id="UYRT01079074">
    <property type="protein sequence ID" value="VDN19926.1"/>
    <property type="molecule type" value="Genomic_DNA"/>
</dbReference>
<dbReference type="WBParaSite" id="GPUH_0001215601-mRNA-1">
    <property type="protein sequence ID" value="GPUH_0001215601-mRNA-1"/>
    <property type="gene ID" value="GPUH_0001215601"/>
</dbReference>
<dbReference type="AlphaFoldDB" id="A0A183DTV1"/>
<name>A0A183DTV1_9BILA</name>
<protein>
    <submittedName>
        <fullName evidence="3">Proteasome endopeptidase complex</fullName>
    </submittedName>
</protein>
<evidence type="ECO:0000313" key="1">
    <source>
        <dbReference type="EMBL" id="VDN19926.1"/>
    </source>
</evidence>
<organism evidence="3">
    <name type="scientific">Gongylonema pulchrum</name>
    <dbReference type="NCBI Taxonomy" id="637853"/>
    <lineage>
        <taxon>Eukaryota</taxon>
        <taxon>Metazoa</taxon>
        <taxon>Ecdysozoa</taxon>
        <taxon>Nematoda</taxon>
        <taxon>Chromadorea</taxon>
        <taxon>Rhabditida</taxon>
        <taxon>Spirurina</taxon>
        <taxon>Spiruromorpha</taxon>
        <taxon>Spiruroidea</taxon>
        <taxon>Gongylonematidae</taxon>
        <taxon>Gongylonema</taxon>
    </lineage>
</organism>
<accession>A0A183DTV1</accession>